<reference evidence="1 2" key="1">
    <citation type="submission" date="2022-01" db="EMBL/GenBank/DDBJ databases">
        <title>A chromosomal length assembly of Cordylochernes scorpioides.</title>
        <authorList>
            <person name="Zeh D."/>
            <person name="Zeh J."/>
        </authorList>
    </citation>
    <scope>NUCLEOTIDE SEQUENCE [LARGE SCALE GENOMIC DNA]</scope>
    <source>
        <strain evidence="1">IN4F17</strain>
        <tissue evidence="1">Whole Body</tissue>
    </source>
</reference>
<dbReference type="EMBL" id="CP092868">
    <property type="protein sequence ID" value="UYV68960.1"/>
    <property type="molecule type" value="Genomic_DNA"/>
</dbReference>
<gene>
    <name evidence="1" type="ORF">LAZ67_6001787</name>
</gene>
<name>A0ABY6KN12_9ARAC</name>
<keyword evidence="2" id="KW-1185">Reference proteome</keyword>
<dbReference type="Proteomes" id="UP001235939">
    <property type="component" value="Chromosome 06"/>
</dbReference>
<evidence type="ECO:0000313" key="2">
    <source>
        <dbReference type="Proteomes" id="UP001235939"/>
    </source>
</evidence>
<sequence length="113" mass="13008">MPSFVALVCSFTEENTTNVKTKAAVQVSNYVQHLPRSPSVSLGEMVKTPQDSIKHHKHVARHNNRDETLCLANAFFYLNGTSLKWFKNNEKRINIWEEFTSLLENIFGKKKKV</sequence>
<protein>
    <submittedName>
        <fullName evidence="1">Uncharacterized protein</fullName>
    </submittedName>
</protein>
<organism evidence="1 2">
    <name type="scientific">Cordylochernes scorpioides</name>
    <dbReference type="NCBI Taxonomy" id="51811"/>
    <lineage>
        <taxon>Eukaryota</taxon>
        <taxon>Metazoa</taxon>
        <taxon>Ecdysozoa</taxon>
        <taxon>Arthropoda</taxon>
        <taxon>Chelicerata</taxon>
        <taxon>Arachnida</taxon>
        <taxon>Pseudoscorpiones</taxon>
        <taxon>Cheliferoidea</taxon>
        <taxon>Chernetidae</taxon>
        <taxon>Cordylochernes</taxon>
    </lineage>
</organism>
<proteinExistence type="predicted"/>
<evidence type="ECO:0000313" key="1">
    <source>
        <dbReference type="EMBL" id="UYV68960.1"/>
    </source>
</evidence>
<accession>A0ABY6KN12</accession>